<dbReference type="EMBL" id="JACHBT010000001">
    <property type="protein sequence ID" value="MBB6503210.1"/>
    <property type="molecule type" value="Genomic_DNA"/>
</dbReference>
<accession>A0A7X0MMP5</accession>
<evidence type="ECO:0000313" key="2">
    <source>
        <dbReference type="EMBL" id="MBB6503210.1"/>
    </source>
</evidence>
<dbReference type="AlphaFoldDB" id="A0A7X0MMP5"/>
<name>A0A7X0MMP5_9SPHN</name>
<organism evidence="2 3">
    <name type="scientific">Sphingomonas endophytica</name>
    <dbReference type="NCBI Taxonomy" id="869719"/>
    <lineage>
        <taxon>Bacteria</taxon>
        <taxon>Pseudomonadati</taxon>
        <taxon>Pseudomonadota</taxon>
        <taxon>Alphaproteobacteria</taxon>
        <taxon>Sphingomonadales</taxon>
        <taxon>Sphingomonadaceae</taxon>
        <taxon>Sphingomonas</taxon>
    </lineage>
</organism>
<sequence>MKTILLLSAAYLNGGAYIDAGKEVTVGDGNGEMTEERAAGMVGARLAEEVAGDDAAGDDAEGDTTAQKPAARGK</sequence>
<reference evidence="2 3" key="2">
    <citation type="submission" date="2020-08" db="EMBL/GenBank/DDBJ databases">
        <authorList>
            <person name="Partida-Martinez L."/>
            <person name="Huntemann M."/>
            <person name="Clum A."/>
            <person name="Wang J."/>
            <person name="Palaniappan K."/>
            <person name="Ritter S."/>
            <person name="Chen I.-M."/>
            <person name="Stamatis D."/>
            <person name="Reddy T."/>
            <person name="O'Malley R."/>
            <person name="Daum C."/>
            <person name="Shapiro N."/>
            <person name="Ivanova N."/>
            <person name="Kyrpides N."/>
            <person name="Woyke T."/>
        </authorList>
    </citation>
    <scope>NUCLEOTIDE SEQUENCE [LARGE SCALE GENOMIC DNA]</scope>
    <source>
        <strain evidence="2 3">AS3.13</strain>
    </source>
</reference>
<feature type="region of interest" description="Disordered" evidence="1">
    <location>
        <begin position="51"/>
        <end position="74"/>
    </location>
</feature>
<proteinExistence type="predicted"/>
<dbReference type="Proteomes" id="UP000522313">
    <property type="component" value="Unassembled WGS sequence"/>
</dbReference>
<comment type="caution">
    <text evidence="2">The sequence shown here is derived from an EMBL/GenBank/DDBJ whole genome shotgun (WGS) entry which is preliminary data.</text>
</comment>
<gene>
    <name evidence="2" type="ORF">F4693_000159</name>
</gene>
<evidence type="ECO:0000313" key="3">
    <source>
        <dbReference type="Proteomes" id="UP000522313"/>
    </source>
</evidence>
<feature type="compositionally biased region" description="Acidic residues" evidence="1">
    <location>
        <begin position="51"/>
        <end position="62"/>
    </location>
</feature>
<reference evidence="2 3" key="1">
    <citation type="submission" date="2020-08" db="EMBL/GenBank/DDBJ databases">
        <title>The Agave Microbiome: Exploring the role of microbial communities in plant adaptations to desert environments.</title>
        <authorList>
            <person name="Partida-Martinez L.P."/>
        </authorList>
    </citation>
    <scope>NUCLEOTIDE SEQUENCE [LARGE SCALE GENOMIC DNA]</scope>
    <source>
        <strain evidence="2 3">AS3.13</strain>
    </source>
</reference>
<dbReference type="RefSeq" id="WP_184503759.1">
    <property type="nucleotide sequence ID" value="NZ_JACHBT010000001.1"/>
</dbReference>
<protein>
    <submittedName>
        <fullName evidence="2">Uncharacterized protein</fullName>
    </submittedName>
</protein>
<evidence type="ECO:0000256" key="1">
    <source>
        <dbReference type="SAM" id="MobiDB-lite"/>
    </source>
</evidence>